<accession>A0A2V1IK75</accession>
<dbReference type="InterPro" id="IPR022761">
    <property type="entry name" value="Fumarate_lyase_N"/>
</dbReference>
<dbReference type="PROSITE" id="PS00163">
    <property type="entry name" value="FUMARATE_LYASES"/>
    <property type="match status" value="1"/>
</dbReference>
<dbReference type="InterPro" id="IPR008948">
    <property type="entry name" value="L-Aspartase-like"/>
</dbReference>
<evidence type="ECO:0000256" key="4">
    <source>
        <dbReference type="ARBA" id="ARBA00022571"/>
    </source>
</evidence>
<dbReference type="InterPro" id="IPR024083">
    <property type="entry name" value="Fumarase/histidase_N"/>
</dbReference>
<dbReference type="Pfam" id="PF00206">
    <property type="entry name" value="Lyase_1"/>
    <property type="match status" value="1"/>
</dbReference>
<dbReference type="PRINTS" id="PR00149">
    <property type="entry name" value="FUMRATELYASE"/>
</dbReference>
<dbReference type="InterPro" id="IPR009049">
    <property type="entry name" value="Argininosuccinate_lyase"/>
</dbReference>
<dbReference type="InterPro" id="IPR020557">
    <property type="entry name" value="Fumarate_lyase_CS"/>
</dbReference>
<dbReference type="EMBL" id="PUEC01000013">
    <property type="protein sequence ID" value="PWB02399.1"/>
    <property type="molecule type" value="Genomic_DNA"/>
</dbReference>
<proteinExistence type="predicted"/>
<dbReference type="SUPFAM" id="SSF48557">
    <property type="entry name" value="L-aspartase-like"/>
    <property type="match status" value="1"/>
</dbReference>
<dbReference type="InterPro" id="IPR000362">
    <property type="entry name" value="Fumarate_lyase_fam"/>
</dbReference>
<dbReference type="Proteomes" id="UP000244905">
    <property type="component" value="Unassembled WGS sequence"/>
</dbReference>
<evidence type="ECO:0000313" key="7">
    <source>
        <dbReference type="EMBL" id="PWB02399.1"/>
    </source>
</evidence>
<comment type="catalytic activity">
    <reaction evidence="1">
        <text>2-(N(omega)-L-arginino)succinate = fumarate + L-arginine</text>
        <dbReference type="Rhea" id="RHEA:24020"/>
        <dbReference type="ChEBI" id="CHEBI:29806"/>
        <dbReference type="ChEBI" id="CHEBI:32682"/>
        <dbReference type="ChEBI" id="CHEBI:57472"/>
        <dbReference type="EC" id="4.3.2.1"/>
    </reaction>
</comment>
<dbReference type="GO" id="GO:0042450">
    <property type="term" value="P:L-arginine biosynthetic process via ornithine"/>
    <property type="evidence" value="ECO:0007669"/>
    <property type="project" value="UniProtKB-UniRule"/>
</dbReference>
<evidence type="ECO:0000313" key="8">
    <source>
        <dbReference type="Proteomes" id="UP000244905"/>
    </source>
</evidence>
<keyword evidence="4" id="KW-0028">Amino-acid biosynthesis</keyword>
<comment type="pathway">
    <text evidence="2">Amino-acid biosynthesis; L-arginine biosynthesis; L-arginine from L-ornithine and carbamoyl phosphate: step 3/3.</text>
</comment>
<gene>
    <name evidence="7" type="primary">argH</name>
    <name evidence="7" type="ORF">C5O23_06825</name>
</gene>
<dbReference type="PANTHER" id="PTHR43814">
    <property type="entry name" value="ARGININOSUCCINATE LYASE"/>
    <property type="match status" value="1"/>
</dbReference>
<dbReference type="PANTHER" id="PTHR43814:SF1">
    <property type="entry name" value="ARGININOSUCCINATE LYASE"/>
    <property type="match status" value="1"/>
</dbReference>
<evidence type="ECO:0000256" key="1">
    <source>
        <dbReference type="ARBA" id="ARBA00000985"/>
    </source>
</evidence>
<dbReference type="Gene3D" id="1.10.40.30">
    <property type="entry name" value="Fumarase/aspartase (C-terminal domain)"/>
    <property type="match status" value="1"/>
</dbReference>
<dbReference type="UniPathway" id="UPA00068">
    <property type="reaction ID" value="UER00114"/>
</dbReference>
<evidence type="ECO:0000256" key="3">
    <source>
        <dbReference type="ARBA" id="ARBA00012338"/>
    </source>
</evidence>
<dbReference type="AlphaFoldDB" id="A0A2V1IK75"/>
<organism evidence="7 8">
    <name type="scientific">Duncaniella muris</name>
    <dbReference type="NCBI Taxonomy" id="2094150"/>
    <lineage>
        <taxon>Bacteria</taxon>
        <taxon>Pseudomonadati</taxon>
        <taxon>Bacteroidota</taxon>
        <taxon>Bacteroidia</taxon>
        <taxon>Bacteroidales</taxon>
        <taxon>Muribaculaceae</taxon>
        <taxon>Duncaniella</taxon>
    </lineage>
</organism>
<feature type="domain" description="Fumarate lyase N-terminal" evidence="6">
    <location>
        <begin position="13"/>
        <end position="287"/>
    </location>
</feature>
<dbReference type="PRINTS" id="PR00145">
    <property type="entry name" value="ARGSUCLYASE"/>
</dbReference>
<keyword evidence="4" id="KW-0055">Arginine biosynthesis</keyword>
<dbReference type="Gene3D" id="1.20.200.10">
    <property type="entry name" value="Fumarase/aspartase (Central domain)"/>
    <property type="match status" value="1"/>
</dbReference>
<comment type="caution">
    <text evidence="7">The sequence shown here is derived from an EMBL/GenBank/DDBJ whole genome shotgun (WGS) entry which is preliminary data.</text>
</comment>
<sequence>MIEEFTVGRDRELDLRLARYDVEGSMAHIRMLESIGLLKADELEVLLKALGEIAEVIERGEFTIEPGVEDVHSQVEFMLTAKLGDVGKKIHSGRSRNDQVLVDLKLFMRDELRRIADAVSRLFKRLQSLSEEYKDVLMPGYTHLQVAMPSSFGLWFGAYAESLADDMQMLVAAYNIANQNPLGSAAGYGSSFPLDREMTTSLLGFETLHYNVVAAQMSRGKTERAASMAIGAIASTLGHLAMDVCMWMCQNFGFVSFPDELTTGSSIMPHKKNPDVFEIMRGKCNRLQSIQNEIALLTANLPLGYNRDLQLLKDIIFPATTEMTDCLDMADFMLQHIRIRRDIIDDPRYDYLFTVEEVNRLVLGGMPFREAYKKVGLEVQDGTYRPVRAVSHTHAGSINNLCNPEIALKFQKLYDRFGCQASCKES</sequence>
<dbReference type="CDD" id="cd01359">
    <property type="entry name" value="Argininosuccinate_lyase"/>
    <property type="match status" value="1"/>
</dbReference>
<dbReference type="EC" id="4.3.2.1" evidence="3 5"/>
<evidence type="ECO:0000256" key="2">
    <source>
        <dbReference type="ARBA" id="ARBA00004941"/>
    </source>
</evidence>
<reference evidence="8" key="1">
    <citation type="submission" date="2018-02" db="EMBL/GenBank/DDBJ databases">
        <authorList>
            <person name="Clavel T."/>
            <person name="Strowig T."/>
        </authorList>
    </citation>
    <scope>NUCLEOTIDE SEQUENCE [LARGE SCALE GENOMIC DNA]</scope>
    <source>
        <strain evidence="8">DSM 103720</strain>
    </source>
</reference>
<protein>
    <recommendedName>
        <fullName evidence="3 5">Argininosuccinate lyase</fullName>
        <ecNumber evidence="3 5">4.3.2.1</ecNumber>
    </recommendedName>
</protein>
<name>A0A2V1IK75_9BACT</name>
<evidence type="ECO:0000256" key="5">
    <source>
        <dbReference type="NCBIfam" id="TIGR00838"/>
    </source>
</evidence>
<dbReference type="GO" id="GO:0005829">
    <property type="term" value="C:cytosol"/>
    <property type="evidence" value="ECO:0007669"/>
    <property type="project" value="TreeGrafter"/>
</dbReference>
<evidence type="ECO:0000259" key="6">
    <source>
        <dbReference type="Pfam" id="PF00206"/>
    </source>
</evidence>
<dbReference type="GO" id="GO:0004056">
    <property type="term" value="F:argininosuccinate lyase activity"/>
    <property type="evidence" value="ECO:0007669"/>
    <property type="project" value="UniProtKB-UniRule"/>
</dbReference>
<keyword evidence="8" id="KW-1185">Reference proteome</keyword>
<dbReference type="NCBIfam" id="TIGR00838">
    <property type="entry name" value="argH"/>
    <property type="match status" value="1"/>
</dbReference>
<dbReference type="Gene3D" id="1.10.275.10">
    <property type="entry name" value="Fumarase/aspartase (N-terminal domain)"/>
    <property type="match status" value="1"/>
</dbReference>
<keyword evidence="7" id="KW-0456">Lyase</keyword>